<reference evidence="2" key="1">
    <citation type="submission" date="2021-01" db="EMBL/GenBank/DDBJ databases">
        <title>Whole genome shotgun sequence of Virgisporangium aurantiacum NBRC 16421.</title>
        <authorList>
            <person name="Komaki H."/>
            <person name="Tamura T."/>
        </authorList>
    </citation>
    <scope>NUCLEOTIDE SEQUENCE</scope>
    <source>
        <strain evidence="2">NBRC 16421</strain>
    </source>
</reference>
<evidence type="ECO:0000313" key="3">
    <source>
        <dbReference type="Proteomes" id="UP000612585"/>
    </source>
</evidence>
<accession>A0A8J4DWI6</accession>
<comment type="caution">
    <text evidence="2">The sequence shown here is derived from an EMBL/GenBank/DDBJ whole genome shotgun (WGS) entry which is preliminary data.</text>
</comment>
<dbReference type="Pfam" id="PF25587">
    <property type="entry name" value="Rv2743c"/>
    <property type="match status" value="1"/>
</dbReference>
<keyword evidence="1" id="KW-0472">Membrane</keyword>
<dbReference type="RefSeq" id="WP_203986420.1">
    <property type="nucleotide sequence ID" value="NZ_BOPG01000003.1"/>
</dbReference>
<dbReference type="InterPro" id="IPR057952">
    <property type="entry name" value="Rv2743c-like"/>
</dbReference>
<gene>
    <name evidence="2" type="ORF">Vau01_004300</name>
</gene>
<keyword evidence="3" id="KW-1185">Reference proteome</keyword>
<keyword evidence="1" id="KW-0812">Transmembrane</keyword>
<keyword evidence="1" id="KW-1133">Transmembrane helix</keyword>
<organism evidence="2 3">
    <name type="scientific">Virgisporangium aurantiacum</name>
    <dbReference type="NCBI Taxonomy" id="175570"/>
    <lineage>
        <taxon>Bacteria</taxon>
        <taxon>Bacillati</taxon>
        <taxon>Actinomycetota</taxon>
        <taxon>Actinomycetes</taxon>
        <taxon>Micromonosporales</taxon>
        <taxon>Micromonosporaceae</taxon>
        <taxon>Virgisporangium</taxon>
    </lineage>
</organism>
<protein>
    <submittedName>
        <fullName evidence="2">Uncharacterized protein</fullName>
    </submittedName>
</protein>
<feature type="transmembrane region" description="Helical" evidence="1">
    <location>
        <begin position="21"/>
        <end position="41"/>
    </location>
</feature>
<sequence>MADQRTKHLRRLRRLLGSARRWSVIGGGLAGATAILVPYEGLGVGDAGWAAGAGAAVALAVWRWRDFREMKALPVPEPTDPATVAAELRRKVVSAVSSVPAGQSAITELRRHRARLKYRGLAVAPLWMRLDRASMTFAGIAPRLHGIAADAVLEAATAERTLTDLVERAATVERTMKTIPGLPAGTDGALDSRQGLAAAHVDLMGQITEGVTAYERLVAAGASFVAEDGRMGAKFMDPAAARLTEAADLLRGVSAGLADLRTQMP</sequence>
<dbReference type="NCBIfam" id="NF047839">
    <property type="entry name" value="PspM_Rv2743c"/>
    <property type="match status" value="1"/>
</dbReference>
<evidence type="ECO:0000256" key="1">
    <source>
        <dbReference type="SAM" id="Phobius"/>
    </source>
</evidence>
<dbReference type="AlphaFoldDB" id="A0A8J4DWI6"/>
<feature type="transmembrane region" description="Helical" evidence="1">
    <location>
        <begin position="47"/>
        <end position="64"/>
    </location>
</feature>
<evidence type="ECO:0000313" key="2">
    <source>
        <dbReference type="EMBL" id="GIJ52914.1"/>
    </source>
</evidence>
<dbReference type="EMBL" id="BOPG01000003">
    <property type="protein sequence ID" value="GIJ52914.1"/>
    <property type="molecule type" value="Genomic_DNA"/>
</dbReference>
<proteinExistence type="predicted"/>
<name>A0A8J4DWI6_9ACTN</name>
<dbReference type="Proteomes" id="UP000612585">
    <property type="component" value="Unassembled WGS sequence"/>
</dbReference>